<accession>A0ABS6YYP0</accession>
<evidence type="ECO:0000259" key="2">
    <source>
        <dbReference type="Pfam" id="PF00582"/>
    </source>
</evidence>
<gene>
    <name evidence="3" type="ORF">GPJ59_01455</name>
</gene>
<dbReference type="RefSeq" id="WP_219664408.1">
    <property type="nucleotide sequence ID" value="NZ_WTFF01000005.1"/>
</dbReference>
<dbReference type="SUPFAM" id="SSF52402">
    <property type="entry name" value="Adenine nucleotide alpha hydrolases-like"/>
    <property type="match status" value="2"/>
</dbReference>
<feature type="domain" description="UspA" evidence="2">
    <location>
        <begin position="157"/>
        <end position="294"/>
    </location>
</feature>
<dbReference type="PANTHER" id="PTHR46268">
    <property type="entry name" value="STRESS RESPONSE PROTEIN NHAX"/>
    <property type="match status" value="1"/>
</dbReference>
<reference evidence="3 4" key="1">
    <citation type="submission" date="2019-12" db="EMBL/GenBank/DDBJ databases">
        <title>Genome sequence of Streptomyces bambusae.</title>
        <authorList>
            <person name="Bansal K."/>
            <person name="Choksket S."/>
            <person name="Korpole S."/>
            <person name="Patil P.B."/>
        </authorList>
    </citation>
    <scope>NUCLEOTIDE SEQUENCE [LARGE SCALE GENOMIC DNA]</scope>
    <source>
        <strain evidence="3 4">SK60</strain>
    </source>
</reference>
<feature type="domain" description="UspA" evidence="2">
    <location>
        <begin position="1"/>
        <end position="137"/>
    </location>
</feature>
<evidence type="ECO:0000256" key="1">
    <source>
        <dbReference type="ARBA" id="ARBA00008791"/>
    </source>
</evidence>
<dbReference type="PRINTS" id="PR01438">
    <property type="entry name" value="UNVRSLSTRESS"/>
</dbReference>
<dbReference type="InterPro" id="IPR014729">
    <property type="entry name" value="Rossmann-like_a/b/a_fold"/>
</dbReference>
<dbReference type="Proteomes" id="UP000812013">
    <property type="component" value="Unassembled WGS sequence"/>
</dbReference>
<comment type="similarity">
    <text evidence="1">Belongs to the universal stress protein A family.</text>
</comment>
<dbReference type="EMBL" id="WTFF01000005">
    <property type="protein sequence ID" value="MBW5480602.1"/>
    <property type="molecule type" value="Genomic_DNA"/>
</dbReference>
<evidence type="ECO:0000313" key="3">
    <source>
        <dbReference type="EMBL" id="MBW5480602.1"/>
    </source>
</evidence>
<proteinExistence type="inferred from homology"/>
<protein>
    <submittedName>
        <fullName evidence="3">Universal stress protein</fullName>
    </submittedName>
</protein>
<comment type="caution">
    <text evidence="3">The sequence shown here is derived from an EMBL/GenBank/DDBJ whole genome shotgun (WGS) entry which is preliminary data.</text>
</comment>
<dbReference type="InterPro" id="IPR006016">
    <property type="entry name" value="UspA"/>
</dbReference>
<dbReference type="Gene3D" id="3.40.50.620">
    <property type="entry name" value="HUPs"/>
    <property type="match status" value="2"/>
</dbReference>
<evidence type="ECO:0000313" key="4">
    <source>
        <dbReference type="Proteomes" id="UP000812013"/>
    </source>
</evidence>
<name>A0ABS6YYP0_9ACTN</name>
<keyword evidence="4" id="KW-1185">Reference proteome</keyword>
<dbReference type="PANTHER" id="PTHR46268:SF6">
    <property type="entry name" value="UNIVERSAL STRESS PROTEIN UP12"/>
    <property type="match status" value="1"/>
</dbReference>
<dbReference type="Pfam" id="PF00582">
    <property type="entry name" value="Usp"/>
    <property type="match status" value="2"/>
</dbReference>
<organism evidence="3 4">
    <name type="scientific">Streptomyces bambusae</name>
    <dbReference type="NCBI Taxonomy" id="1550616"/>
    <lineage>
        <taxon>Bacteria</taxon>
        <taxon>Bacillati</taxon>
        <taxon>Actinomycetota</taxon>
        <taxon>Actinomycetes</taxon>
        <taxon>Kitasatosporales</taxon>
        <taxon>Streptomycetaceae</taxon>
        <taxon>Streptomyces</taxon>
    </lineage>
</organism>
<dbReference type="InterPro" id="IPR006015">
    <property type="entry name" value="Universal_stress_UspA"/>
</dbReference>
<sequence length="298" mass="30619">MSRTLTVGLDGSAVSMAAVHWAAAEASRRGTGLRLLHVWDIRPDVHSPLALTPAEQDRRSDWIPRRAADQVRAAHPALEVATSYVCGDPVEVLCEAAAESELLVIGSRGLGTVAGYVLGSVSLAVAAHAPRPVVFVRGPKEDPGSPGGPAAPQPPGTVVVGVDLTSGSDAVLAFALAHADRHGAAVRAVHSWSPPPFHGAESTPAGHDLTAEVAAAKEAALAEVLEPWRRKFPAVPVTAQCSLGRPAHELVDAAQDAGLVVVGRSARRSPLGAHLGAVAHAVLHHCLAPVAVVPHADV</sequence>